<dbReference type="InterPro" id="IPR029063">
    <property type="entry name" value="SAM-dependent_MTases_sf"/>
</dbReference>
<dbReference type="Pfam" id="PF11312">
    <property type="entry name" value="Methyltransf_34"/>
    <property type="match status" value="1"/>
</dbReference>
<dbReference type="Gene3D" id="3.40.50.150">
    <property type="entry name" value="Vaccinia Virus protein VP39"/>
    <property type="match status" value="1"/>
</dbReference>
<dbReference type="OrthoDB" id="6419443at2759"/>
<reference evidence="2" key="1">
    <citation type="submission" date="2021-03" db="EMBL/GenBank/DDBJ databases">
        <authorList>
            <person name="Palmer J.M."/>
        </authorList>
    </citation>
    <scope>NUCLEOTIDE SEQUENCE</scope>
    <source>
        <strain evidence="2">ARV_011</strain>
    </source>
</reference>
<evidence type="ECO:0000256" key="1">
    <source>
        <dbReference type="SAM" id="MobiDB-lite"/>
    </source>
</evidence>
<dbReference type="Proteomes" id="UP000790833">
    <property type="component" value="Unassembled WGS sequence"/>
</dbReference>
<proteinExistence type="predicted"/>
<organism evidence="2 3">
    <name type="scientific">Scheffersomyces spartinae</name>
    <dbReference type="NCBI Taxonomy" id="45513"/>
    <lineage>
        <taxon>Eukaryota</taxon>
        <taxon>Fungi</taxon>
        <taxon>Dikarya</taxon>
        <taxon>Ascomycota</taxon>
        <taxon>Saccharomycotina</taxon>
        <taxon>Pichiomycetes</taxon>
        <taxon>Debaryomycetaceae</taxon>
        <taxon>Scheffersomyces</taxon>
    </lineage>
</organism>
<feature type="region of interest" description="Disordered" evidence="1">
    <location>
        <begin position="1"/>
        <end position="20"/>
    </location>
</feature>
<keyword evidence="3" id="KW-1185">Reference proteome</keyword>
<dbReference type="AlphaFoldDB" id="A0A9P8AHL2"/>
<gene>
    <name evidence="2" type="ORF">KQ657_001987</name>
</gene>
<evidence type="ECO:0000313" key="2">
    <source>
        <dbReference type="EMBL" id="KAG7192269.1"/>
    </source>
</evidence>
<feature type="compositionally biased region" description="Basic residues" evidence="1">
    <location>
        <begin position="1"/>
        <end position="12"/>
    </location>
</feature>
<evidence type="ECO:0008006" key="4">
    <source>
        <dbReference type="Google" id="ProtNLM"/>
    </source>
</evidence>
<accession>A0A9P8AHL2</accession>
<name>A0A9P8AHL2_9ASCO</name>
<protein>
    <recommendedName>
        <fullName evidence="4">25S rRNA (Uridine(2843)-N(3))-methyltransferase</fullName>
    </recommendedName>
</protein>
<dbReference type="GeneID" id="66115361"/>
<comment type="caution">
    <text evidence="2">The sequence shown here is derived from an EMBL/GenBank/DDBJ whole genome shotgun (WGS) entry which is preliminary data.</text>
</comment>
<dbReference type="RefSeq" id="XP_043047819.1">
    <property type="nucleotide sequence ID" value="XM_043192764.1"/>
</dbReference>
<dbReference type="InterPro" id="IPR021463">
    <property type="entry name" value="Methyltransf_34"/>
</dbReference>
<sequence>MSRRIERRRARKGPAASPAETSLIEGIQDMELGAERQLIPFSSESCIEPKRTLDLFNEVLKDILQSPTLHDHVQEVKRALYNRDYMAAFDTDNKRFAYVSRWTPARALSYSSLFASFQAIKRLLADKDQKRKVLCVGGGAASELVGIASLFCRLKEFNPNSDSQLDVTIVDIANWSTVVTHFTSYIKSHWIYKPEKLNTTFIEGDILDSKVISNEGFDVDFITLLFTTNELFCAKRSETIKFLQRLNTNCKKGAYLLIAESAGSYSHITVGTKKFPVQFLVDTILVGKPNDDNGAWEIVDSSESCWYRINEKEVSYPMKLENMRFFFRLYRKR</sequence>
<dbReference type="EMBL" id="JAHMUF010000019">
    <property type="protein sequence ID" value="KAG7192269.1"/>
    <property type="molecule type" value="Genomic_DNA"/>
</dbReference>
<evidence type="ECO:0000313" key="3">
    <source>
        <dbReference type="Proteomes" id="UP000790833"/>
    </source>
</evidence>